<keyword evidence="4" id="KW-1185">Reference proteome</keyword>
<feature type="non-terminal residue" evidence="3">
    <location>
        <position position="1"/>
    </location>
</feature>
<gene>
    <name evidence="3" type="ORF">PENTCL1PPCAC_3747</name>
</gene>
<proteinExistence type="inferred from homology"/>
<feature type="transmembrane region" description="Helical" evidence="2">
    <location>
        <begin position="88"/>
        <end position="108"/>
    </location>
</feature>
<dbReference type="Pfam" id="PF03125">
    <property type="entry name" value="Sre"/>
    <property type="match status" value="1"/>
</dbReference>
<protein>
    <recommendedName>
        <fullName evidence="5">Very-long-chain (3R)-3-hydroxyacyl-CoA dehydratase</fullName>
    </recommendedName>
</protein>
<dbReference type="GO" id="GO:0016020">
    <property type="term" value="C:membrane"/>
    <property type="evidence" value="ECO:0007669"/>
    <property type="project" value="InterPro"/>
</dbReference>
<reference evidence="3" key="1">
    <citation type="submission" date="2023-10" db="EMBL/GenBank/DDBJ databases">
        <title>Genome assembly of Pristionchus species.</title>
        <authorList>
            <person name="Yoshida K."/>
            <person name="Sommer R.J."/>
        </authorList>
    </citation>
    <scope>NUCLEOTIDE SEQUENCE</scope>
    <source>
        <strain evidence="3">RS0144</strain>
    </source>
</reference>
<organism evidence="3 4">
    <name type="scientific">Pristionchus entomophagus</name>
    <dbReference type="NCBI Taxonomy" id="358040"/>
    <lineage>
        <taxon>Eukaryota</taxon>
        <taxon>Metazoa</taxon>
        <taxon>Ecdysozoa</taxon>
        <taxon>Nematoda</taxon>
        <taxon>Chromadorea</taxon>
        <taxon>Rhabditida</taxon>
        <taxon>Rhabditina</taxon>
        <taxon>Diplogasteromorpha</taxon>
        <taxon>Diplogasteroidea</taxon>
        <taxon>Neodiplogasteridae</taxon>
        <taxon>Pristionchus</taxon>
    </lineage>
</organism>
<accession>A0AAV5SG10</accession>
<dbReference type="InterPro" id="IPR004151">
    <property type="entry name" value="7TM_GPCR_serpentine_rcpt_Sre"/>
</dbReference>
<evidence type="ECO:0000256" key="2">
    <source>
        <dbReference type="SAM" id="Phobius"/>
    </source>
</evidence>
<name>A0AAV5SG10_9BILA</name>
<dbReference type="EMBL" id="BTSX01000001">
    <property type="protein sequence ID" value="GMS81572.1"/>
    <property type="molecule type" value="Genomic_DNA"/>
</dbReference>
<feature type="transmembrane region" description="Helical" evidence="2">
    <location>
        <begin position="47"/>
        <end position="68"/>
    </location>
</feature>
<dbReference type="GO" id="GO:0007606">
    <property type="term" value="P:sensory perception of chemical stimulus"/>
    <property type="evidence" value="ECO:0007669"/>
    <property type="project" value="InterPro"/>
</dbReference>
<keyword evidence="2" id="KW-1133">Transmembrane helix</keyword>
<comment type="similarity">
    <text evidence="1">Belongs to the nematode receptor-like protein sre family.</text>
</comment>
<keyword evidence="2" id="KW-0812">Transmembrane</keyword>
<evidence type="ECO:0000313" key="4">
    <source>
        <dbReference type="Proteomes" id="UP001432027"/>
    </source>
</evidence>
<sequence length="116" mass="13255">VIHINFLITTALLYGVMIVGAICRLLTIPYETRIVHFSGLYEAPIPYLAILRQASYVHAFFVLLAWTIERACATVYVADYEKKPRVHISIILNAFLIPCSYAIGYMSVMRKYPKLK</sequence>
<dbReference type="Proteomes" id="UP001432027">
    <property type="component" value="Unassembled WGS sequence"/>
</dbReference>
<dbReference type="PANTHER" id="PTHR23128">
    <property type="entry name" value="SERPENTINE RECEPTOR, CLASS E (EPSILON)-RELATED"/>
    <property type="match status" value="1"/>
</dbReference>
<feature type="transmembrane region" description="Helical" evidence="2">
    <location>
        <begin position="6"/>
        <end position="26"/>
    </location>
</feature>
<evidence type="ECO:0008006" key="5">
    <source>
        <dbReference type="Google" id="ProtNLM"/>
    </source>
</evidence>
<dbReference type="AlphaFoldDB" id="A0AAV5SG10"/>
<evidence type="ECO:0000256" key="1">
    <source>
        <dbReference type="ARBA" id="ARBA00006803"/>
    </source>
</evidence>
<dbReference type="PANTHER" id="PTHR23128:SF132">
    <property type="entry name" value="SERPENTINE RECEPTOR, CLASS E (EPSILON)-RELATED"/>
    <property type="match status" value="1"/>
</dbReference>
<comment type="caution">
    <text evidence="3">The sequence shown here is derived from an EMBL/GenBank/DDBJ whole genome shotgun (WGS) entry which is preliminary data.</text>
</comment>
<keyword evidence="2" id="KW-0472">Membrane</keyword>
<evidence type="ECO:0000313" key="3">
    <source>
        <dbReference type="EMBL" id="GMS81572.1"/>
    </source>
</evidence>